<name>A0AAE1FZQ8_PETCI</name>
<dbReference type="EMBL" id="JAWQEG010000966">
    <property type="protein sequence ID" value="KAK3883677.1"/>
    <property type="molecule type" value="Genomic_DNA"/>
</dbReference>
<dbReference type="AlphaFoldDB" id="A0AAE1FZQ8"/>
<gene>
    <name evidence="3" type="ORF">Pcinc_011997</name>
</gene>
<feature type="compositionally biased region" description="Polar residues" evidence="2">
    <location>
        <begin position="165"/>
        <end position="179"/>
    </location>
</feature>
<feature type="compositionally biased region" description="Low complexity" evidence="2">
    <location>
        <begin position="293"/>
        <end position="313"/>
    </location>
</feature>
<evidence type="ECO:0000313" key="3">
    <source>
        <dbReference type="EMBL" id="KAK3883677.1"/>
    </source>
</evidence>
<organism evidence="3 4">
    <name type="scientific">Petrolisthes cinctipes</name>
    <name type="common">Flat porcelain crab</name>
    <dbReference type="NCBI Taxonomy" id="88211"/>
    <lineage>
        <taxon>Eukaryota</taxon>
        <taxon>Metazoa</taxon>
        <taxon>Ecdysozoa</taxon>
        <taxon>Arthropoda</taxon>
        <taxon>Crustacea</taxon>
        <taxon>Multicrustacea</taxon>
        <taxon>Malacostraca</taxon>
        <taxon>Eumalacostraca</taxon>
        <taxon>Eucarida</taxon>
        <taxon>Decapoda</taxon>
        <taxon>Pleocyemata</taxon>
        <taxon>Anomura</taxon>
        <taxon>Galatheoidea</taxon>
        <taxon>Porcellanidae</taxon>
        <taxon>Petrolisthes</taxon>
    </lineage>
</organism>
<feature type="region of interest" description="Disordered" evidence="2">
    <location>
        <begin position="165"/>
        <end position="216"/>
    </location>
</feature>
<evidence type="ECO:0000313" key="4">
    <source>
        <dbReference type="Proteomes" id="UP001286313"/>
    </source>
</evidence>
<feature type="coiled-coil region" evidence="1">
    <location>
        <begin position="250"/>
        <end position="277"/>
    </location>
</feature>
<dbReference type="Proteomes" id="UP001286313">
    <property type="component" value="Unassembled WGS sequence"/>
</dbReference>
<feature type="non-terminal residue" evidence="3">
    <location>
        <position position="1"/>
    </location>
</feature>
<keyword evidence="1" id="KW-0175">Coiled coil</keyword>
<sequence>AATTPHSITCSPALTSAQHHRYLAIHQKKQKKWLEENAADTPSEIGSSSSRRKSSSSLLQPIPDLVDEARGEGDEEELKMNIKIFRLPPVKKQGAAAGGASGGTETDGDSRSTTTTTTSTSSTSAEQTEGAENTPGGSMELGRGQAGAEVLSNMEEEELLRLLGASQSAALNSPEQQAGESYLTEEGEEDEEEEDEELVKTGEGRQGSKSTRRDHFSRMHKRLRHLGNMFANQNGVLDAGEDDEGVGTALNSLIAALEEAEKKLNSAKQDVETLEEFLEIKLGEIEGERTTEDSTTTTTTPVTDEDPTTTTTDHNTESSIKDPKKDSEKGDVSQQLRIIKAAKEEQFEKNKLERSIKDKLQKIGLEKLGRKFEVKILTGGRKFEVKILTGGSLDEEDENGSPLVSQEKTAAIQNIIVQLLSANAEELEERENHRKLEKNYAFKWDDEQIAEEEGEQLVEDE</sequence>
<protein>
    <submittedName>
        <fullName evidence="3">Uncharacterized protein</fullName>
    </submittedName>
</protein>
<keyword evidence="4" id="KW-1185">Reference proteome</keyword>
<evidence type="ECO:0000256" key="1">
    <source>
        <dbReference type="SAM" id="Coils"/>
    </source>
</evidence>
<reference evidence="3" key="1">
    <citation type="submission" date="2023-10" db="EMBL/GenBank/DDBJ databases">
        <title>Genome assemblies of two species of porcelain crab, Petrolisthes cinctipes and Petrolisthes manimaculis (Anomura: Porcellanidae).</title>
        <authorList>
            <person name="Angst P."/>
        </authorList>
    </citation>
    <scope>NUCLEOTIDE SEQUENCE</scope>
    <source>
        <strain evidence="3">PB745_01</strain>
        <tissue evidence="3">Gill</tissue>
    </source>
</reference>
<evidence type="ECO:0000256" key="2">
    <source>
        <dbReference type="SAM" id="MobiDB-lite"/>
    </source>
</evidence>
<feature type="compositionally biased region" description="Basic and acidic residues" evidence="2">
    <location>
        <begin position="314"/>
        <end position="331"/>
    </location>
</feature>
<comment type="caution">
    <text evidence="3">The sequence shown here is derived from an EMBL/GenBank/DDBJ whole genome shotgun (WGS) entry which is preliminary data.</text>
</comment>
<proteinExistence type="predicted"/>
<feature type="compositionally biased region" description="Basic and acidic residues" evidence="2">
    <location>
        <begin position="282"/>
        <end position="292"/>
    </location>
</feature>
<feature type="region of interest" description="Disordered" evidence="2">
    <location>
        <begin position="33"/>
        <end position="153"/>
    </location>
</feature>
<feature type="compositionally biased region" description="Acidic residues" evidence="2">
    <location>
        <begin position="183"/>
        <end position="197"/>
    </location>
</feature>
<feature type="region of interest" description="Disordered" evidence="2">
    <location>
        <begin position="282"/>
        <end position="333"/>
    </location>
</feature>
<accession>A0AAE1FZQ8</accession>
<feature type="compositionally biased region" description="Low complexity" evidence="2">
    <location>
        <begin position="111"/>
        <end position="132"/>
    </location>
</feature>